<keyword evidence="6 11" id="KW-0547">Nucleotide-binding</keyword>
<dbReference type="EMBL" id="CATQJA010002707">
    <property type="protein sequence ID" value="CAJ0585987.1"/>
    <property type="molecule type" value="Genomic_DNA"/>
</dbReference>
<feature type="compositionally biased region" description="Basic and acidic residues" evidence="12">
    <location>
        <begin position="574"/>
        <end position="583"/>
    </location>
</feature>
<dbReference type="Pfam" id="PF00069">
    <property type="entry name" value="Pkinase"/>
    <property type="match status" value="1"/>
</dbReference>
<organism evidence="15 16">
    <name type="scientific">Mesorhabditis spiculigera</name>
    <dbReference type="NCBI Taxonomy" id="96644"/>
    <lineage>
        <taxon>Eukaryota</taxon>
        <taxon>Metazoa</taxon>
        <taxon>Ecdysozoa</taxon>
        <taxon>Nematoda</taxon>
        <taxon>Chromadorea</taxon>
        <taxon>Rhabditida</taxon>
        <taxon>Rhabditina</taxon>
        <taxon>Rhabditomorpha</taxon>
        <taxon>Rhabditoidea</taxon>
        <taxon>Rhabditidae</taxon>
        <taxon>Mesorhabditinae</taxon>
        <taxon>Mesorhabditis</taxon>
    </lineage>
</organism>
<feature type="compositionally biased region" description="Basic and acidic residues" evidence="12">
    <location>
        <begin position="501"/>
        <end position="553"/>
    </location>
</feature>
<dbReference type="AlphaFoldDB" id="A0AA36DFX2"/>
<dbReference type="Proteomes" id="UP001177023">
    <property type="component" value="Unassembled WGS sequence"/>
</dbReference>
<dbReference type="EC" id="2.7.11.1" evidence="2"/>
<comment type="catalytic activity">
    <reaction evidence="10">
        <text>L-seryl-[protein] + ATP = O-phospho-L-seryl-[protein] + ADP + H(+)</text>
        <dbReference type="Rhea" id="RHEA:17989"/>
        <dbReference type="Rhea" id="RHEA-COMP:9863"/>
        <dbReference type="Rhea" id="RHEA-COMP:11604"/>
        <dbReference type="ChEBI" id="CHEBI:15378"/>
        <dbReference type="ChEBI" id="CHEBI:29999"/>
        <dbReference type="ChEBI" id="CHEBI:30616"/>
        <dbReference type="ChEBI" id="CHEBI:83421"/>
        <dbReference type="ChEBI" id="CHEBI:456216"/>
        <dbReference type="EC" id="2.7.11.1"/>
    </reaction>
</comment>
<dbReference type="GO" id="GO:0004674">
    <property type="term" value="F:protein serine/threonine kinase activity"/>
    <property type="evidence" value="ECO:0007669"/>
    <property type="project" value="UniProtKB-KW"/>
</dbReference>
<dbReference type="Pfam" id="PF00433">
    <property type="entry name" value="Pkinase_C"/>
    <property type="match status" value="1"/>
</dbReference>
<comment type="caution">
    <text evidence="15">The sequence shown here is derived from an EMBL/GenBank/DDBJ whole genome shotgun (WGS) entry which is preliminary data.</text>
</comment>
<evidence type="ECO:0000256" key="11">
    <source>
        <dbReference type="PROSITE-ProRule" id="PRU10141"/>
    </source>
</evidence>
<dbReference type="FunFam" id="3.30.200.20:FF:000686">
    <property type="entry name" value="Ribosomal protein S6 kinase"/>
    <property type="match status" value="1"/>
</dbReference>
<keyword evidence="5" id="KW-0808">Transferase</keyword>
<feature type="domain" description="AGC-kinase C-terminal" evidence="14">
    <location>
        <begin position="353"/>
        <end position="427"/>
    </location>
</feature>
<protein>
    <recommendedName>
        <fullName evidence="2">non-specific serine/threonine protein kinase</fullName>
        <ecNumber evidence="2">2.7.11.1</ecNumber>
    </recommendedName>
</protein>
<keyword evidence="8 11" id="KW-0067">ATP-binding</keyword>
<evidence type="ECO:0000256" key="8">
    <source>
        <dbReference type="ARBA" id="ARBA00022840"/>
    </source>
</evidence>
<evidence type="ECO:0000256" key="6">
    <source>
        <dbReference type="ARBA" id="ARBA00022741"/>
    </source>
</evidence>
<gene>
    <name evidence="15" type="ORF">MSPICULIGERA_LOCUS23995</name>
</gene>
<reference evidence="15" key="1">
    <citation type="submission" date="2023-06" db="EMBL/GenBank/DDBJ databases">
        <authorList>
            <person name="Delattre M."/>
        </authorList>
    </citation>
    <scope>NUCLEOTIDE SEQUENCE</scope>
    <source>
        <strain evidence="15">AF72</strain>
    </source>
</reference>
<dbReference type="InterPro" id="IPR000719">
    <property type="entry name" value="Prot_kinase_dom"/>
</dbReference>
<dbReference type="PROSITE" id="PS00108">
    <property type="entry name" value="PROTEIN_KINASE_ST"/>
    <property type="match status" value="1"/>
</dbReference>
<feature type="compositionally biased region" description="Acidic residues" evidence="12">
    <location>
        <begin position="561"/>
        <end position="573"/>
    </location>
</feature>
<evidence type="ECO:0000259" key="13">
    <source>
        <dbReference type="PROSITE" id="PS50011"/>
    </source>
</evidence>
<evidence type="ECO:0000256" key="7">
    <source>
        <dbReference type="ARBA" id="ARBA00022777"/>
    </source>
</evidence>
<dbReference type="FunFam" id="1.10.510.10:FF:000010">
    <property type="entry name" value="Ribosomal protein S6 kinase"/>
    <property type="match status" value="1"/>
</dbReference>
<feature type="non-terminal residue" evidence="15">
    <location>
        <position position="1"/>
    </location>
</feature>
<accession>A0AA36DFX2</accession>
<evidence type="ECO:0000259" key="14">
    <source>
        <dbReference type="PROSITE" id="PS51285"/>
    </source>
</evidence>
<dbReference type="SUPFAM" id="SSF56112">
    <property type="entry name" value="Protein kinase-like (PK-like)"/>
    <property type="match status" value="1"/>
</dbReference>
<feature type="domain" description="Protein kinase" evidence="13">
    <location>
        <begin position="90"/>
        <end position="351"/>
    </location>
</feature>
<sequence>MTHLFPMDLDGHVHPYGRDVDGWGRPMVDAACAADDDDDLATYQRVPDGEISSPPPPTDYMFEPDMEATDLGAVAAAINPAGVKVGKGDFELLSLLGKGGFAKVFQVRKTSGPDEGTLYAMKVLKKATLVQNQKDTAHVKSERHILEAVRNPFICSLHYAFQTEGKLYLVLEYLSGGELFACLEKEGIFPERTAAFYLAEITLALEHLHRNGIIYRDLKPENIILDSAGHIKLTDFGLSKEAIEGDIKTHTFCGTIEYMAPEILTRQGHNQAVDWWSLGTLMFDMLTGSPPFIAENRKKTIDKILKSRITLPAYLGSDARDLLRHLLKRNPESRIGAGPNGIDDLKAHPFFVANVNWVQVASRESKPPFVPNLTHAEDVSNFDTQFTSMPAVDTPCEHSLATFLQEGVANPFAGFTYIAPSVLHEGDAQQLLGADDHLHHSNSQRFTASTSSLKLYTGGPLTIEKESMRSAFAKAKDFHDSNGKTLPASWDLNKHILADGAMRKAEKPEKPEKPKPEKQEKAEKAEKPEKPEKSEKTEKSEKKPEKKEEKQDQSDSTSSSESDEEESSDDETDKEFGEARDAFVAHFYKFQEENATPAPAASATRATPPPKKAPSPAKAKRPPSPHEIQQVETLTSKSLKSKQQQPPQHEQQQPIPAANTAGNSSSSKKKEKKIDVWECAETQIPPVLRSEYLFEFLSA</sequence>
<proteinExistence type="inferred from homology"/>
<dbReference type="SMART" id="SM00220">
    <property type="entry name" value="S_TKc"/>
    <property type="match status" value="1"/>
</dbReference>
<evidence type="ECO:0000256" key="5">
    <source>
        <dbReference type="ARBA" id="ARBA00022679"/>
    </source>
</evidence>
<feature type="compositionally biased region" description="Low complexity" evidence="12">
    <location>
        <begin position="633"/>
        <end position="656"/>
    </location>
</feature>
<feature type="compositionally biased region" description="Low complexity" evidence="12">
    <location>
        <begin position="595"/>
        <end position="606"/>
    </location>
</feature>
<evidence type="ECO:0000256" key="10">
    <source>
        <dbReference type="ARBA" id="ARBA00048679"/>
    </source>
</evidence>
<evidence type="ECO:0000313" key="16">
    <source>
        <dbReference type="Proteomes" id="UP001177023"/>
    </source>
</evidence>
<dbReference type="InterPro" id="IPR017892">
    <property type="entry name" value="Pkinase_C"/>
</dbReference>
<evidence type="ECO:0000256" key="2">
    <source>
        <dbReference type="ARBA" id="ARBA00012513"/>
    </source>
</evidence>
<keyword evidence="16" id="KW-1185">Reference proteome</keyword>
<evidence type="ECO:0000256" key="3">
    <source>
        <dbReference type="ARBA" id="ARBA00022527"/>
    </source>
</evidence>
<dbReference type="PROSITE" id="PS00107">
    <property type="entry name" value="PROTEIN_KINASE_ATP"/>
    <property type="match status" value="1"/>
</dbReference>
<evidence type="ECO:0000256" key="9">
    <source>
        <dbReference type="ARBA" id="ARBA00047899"/>
    </source>
</evidence>
<comment type="catalytic activity">
    <reaction evidence="9">
        <text>L-threonyl-[protein] + ATP = O-phospho-L-threonyl-[protein] + ADP + H(+)</text>
        <dbReference type="Rhea" id="RHEA:46608"/>
        <dbReference type="Rhea" id="RHEA-COMP:11060"/>
        <dbReference type="Rhea" id="RHEA-COMP:11605"/>
        <dbReference type="ChEBI" id="CHEBI:15378"/>
        <dbReference type="ChEBI" id="CHEBI:30013"/>
        <dbReference type="ChEBI" id="CHEBI:30616"/>
        <dbReference type="ChEBI" id="CHEBI:61977"/>
        <dbReference type="ChEBI" id="CHEBI:456216"/>
        <dbReference type="EC" id="2.7.11.1"/>
    </reaction>
</comment>
<dbReference type="PANTHER" id="PTHR24351">
    <property type="entry name" value="RIBOSOMAL PROTEIN S6 KINASE"/>
    <property type="match status" value="1"/>
</dbReference>
<dbReference type="InterPro" id="IPR011009">
    <property type="entry name" value="Kinase-like_dom_sf"/>
</dbReference>
<dbReference type="Gene3D" id="3.30.200.20">
    <property type="entry name" value="Phosphorylase Kinase, domain 1"/>
    <property type="match status" value="1"/>
</dbReference>
<keyword evidence="3" id="KW-0723">Serine/threonine-protein kinase</keyword>
<dbReference type="InterPro" id="IPR017441">
    <property type="entry name" value="Protein_kinase_ATP_BS"/>
</dbReference>
<evidence type="ECO:0000313" key="15">
    <source>
        <dbReference type="EMBL" id="CAJ0585987.1"/>
    </source>
</evidence>
<dbReference type="PROSITE" id="PS51285">
    <property type="entry name" value="AGC_KINASE_CTER"/>
    <property type="match status" value="1"/>
</dbReference>
<comment type="similarity">
    <text evidence="1">Belongs to the protein kinase superfamily. AGC Ser/Thr protein kinase family. S6 kinase subfamily.</text>
</comment>
<dbReference type="InterPro" id="IPR000961">
    <property type="entry name" value="AGC-kinase_C"/>
</dbReference>
<dbReference type="GO" id="GO:0005524">
    <property type="term" value="F:ATP binding"/>
    <property type="evidence" value="ECO:0007669"/>
    <property type="project" value="UniProtKB-UniRule"/>
</dbReference>
<name>A0AA36DFX2_9BILA</name>
<dbReference type="SMART" id="SM00133">
    <property type="entry name" value="S_TK_X"/>
    <property type="match status" value="1"/>
</dbReference>
<keyword evidence="4" id="KW-0597">Phosphoprotein</keyword>
<dbReference type="PROSITE" id="PS50011">
    <property type="entry name" value="PROTEIN_KINASE_DOM"/>
    <property type="match status" value="1"/>
</dbReference>
<evidence type="ECO:0000256" key="12">
    <source>
        <dbReference type="SAM" id="MobiDB-lite"/>
    </source>
</evidence>
<keyword evidence="7" id="KW-0418">Kinase</keyword>
<dbReference type="InterPro" id="IPR008271">
    <property type="entry name" value="Ser/Thr_kinase_AS"/>
</dbReference>
<evidence type="ECO:0000256" key="4">
    <source>
        <dbReference type="ARBA" id="ARBA00022553"/>
    </source>
</evidence>
<evidence type="ECO:0000256" key="1">
    <source>
        <dbReference type="ARBA" id="ARBA00009804"/>
    </source>
</evidence>
<feature type="binding site" evidence="11">
    <location>
        <position position="122"/>
    </location>
    <ligand>
        <name>ATP</name>
        <dbReference type="ChEBI" id="CHEBI:30616"/>
    </ligand>
</feature>
<dbReference type="Gene3D" id="1.10.510.10">
    <property type="entry name" value="Transferase(Phosphotransferase) domain 1"/>
    <property type="match status" value="1"/>
</dbReference>
<feature type="region of interest" description="Disordered" evidence="12">
    <location>
        <begin position="501"/>
        <end position="675"/>
    </location>
</feature>